<dbReference type="Proteomes" id="UP000818624">
    <property type="component" value="Chromosome 4"/>
</dbReference>
<keyword evidence="1" id="KW-1133">Transmembrane helix</keyword>
<evidence type="ECO:0000256" key="1">
    <source>
        <dbReference type="SAM" id="Phobius"/>
    </source>
</evidence>
<dbReference type="EMBL" id="CP046237">
    <property type="protein sequence ID" value="WFD49332.1"/>
    <property type="molecule type" value="Genomic_DNA"/>
</dbReference>
<evidence type="ECO:0000313" key="3">
    <source>
        <dbReference type="Proteomes" id="UP000818624"/>
    </source>
</evidence>
<feature type="transmembrane region" description="Helical" evidence="1">
    <location>
        <begin position="89"/>
        <end position="109"/>
    </location>
</feature>
<keyword evidence="1" id="KW-0472">Membrane</keyword>
<accession>A0ABY8EUV5</accession>
<organism evidence="2 3">
    <name type="scientific">Malassezia furfur</name>
    <name type="common">Pityriasis versicolor infection agent</name>
    <name type="synonym">Pityrosporum furfur</name>
    <dbReference type="NCBI Taxonomy" id="55194"/>
    <lineage>
        <taxon>Eukaryota</taxon>
        <taxon>Fungi</taxon>
        <taxon>Dikarya</taxon>
        <taxon>Basidiomycota</taxon>
        <taxon>Ustilaginomycotina</taxon>
        <taxon>Malasseziomycetes</taxon>
        <taxon>Malasseziales</taxon>
        <taxon>Malasseziaceae</taxon>
        <taxon>Malassezia</taxon>
    </lineage>
</organism>
<name>A0ABY8EUV5_MALFU</name>
<keyword evidence="3" id="KW-1185">Reference proteome</keyword>
<gene>
    <name evidence="2" type="ORF">GLX27_004012</name>
</gene>
<reference evidence="2 3" key="1">
    <citation type="journal article" date="2020" name="Elife">
        <title>Loss of centromere function drives karyotype evolution in closely related Malassezia species.</title>
        <authorList>
            <person name="Sankaranarayanan S.R."/>
            <person name="Ianiri G."/>
            <person name="Coelho M.A."/>
            <person name="Reza M.H."/>
            <person name="Thimmappa B.C."/>
            <person name="Ganguly P."/>
            <person name="Vadnala R.N."/>
            <person name="Sun S."/>
            <person name="Siddharthan R."/>
            <person name="Tellgren-Roth C."/>
            <person name="Dawson T.L."/>
            <person name="Heitman J."/>
            <person name="Sanyal K."/>
        </authorList>
    </citation>
    <scope>NUCLEOTIDE SEQUENCE [LARGE SCALE GENOMIC DNA]</scope>
    <source>
        <strain evidence="2">CBS14141</strain>
    </source>
</reference>
<keyword evidence="1" id="KW-0812">Transmembrane</keyword>
<feature type="transmembrane region" description="Helical" evidence="1">
    <location>
        <begin position="58"/>
        <end position="77"/>
    </location>
</feature>
<evidence type="ECO:0000313" key="2">
    <source>
        <dbReference type="EMBL" id="WFD49332.1"/>
    </source>
</evidence>
<protein>
    <submittedName>
        <fullName evidence="2">Uncharacterized protein</fullName>
    </submittedName>
</protein>
<sequence length="111" mass="12113">MATLARRVDKTDPRNAGAVRPLTMPVAWIKDESLTYETLLSGITLCASMSIISPFPDVTSLAVMLGVAQIINIKPHAPMKDSKDLSSNAYASFLFTLMITVFIAMRKLIVV</sequence>
<proteinExistence type="predicted"/>